<gene>
    <name evidence="2" type="ORF">A2797_00570</name>
</gene>
<evidence type="ECO:0000313" key="3">
    <source>
        <dbReference type="Proteomes" id="UP000179005"/>
    </source>
</evidence>
<proteinExistence type="predicted"/>
<keyword evidence="1" id="KW-0812">Transmembrane</keyword>
<evidence type="ECO:0000313" key="2">
    <source>
        <dbReference type="EMBL" id="OGC54748.1"/>
    </source>
</evidence>
<comment type="caution">
    <text evidence="2">The sequence shown here is derived from an EMBL/GenBank/DDBJ whole genome shotgun (WGS) entry which is preliminary data.</text>
</comment>
<feature type="transmembrane region" description="Helical" evidence="1">
    <location>
        <begin position="393"/>
        <end position="415"/>
    </location>
</feature>
<protein>
    <submittedName>
        <fullName evidence="2">Uncharacterized protein</fullName>
    </submittedName>
</protein>
<dbReference type="Proteomes" id="UP000179005">
    <property type="component" value="Unassembled WGS sequence"/>
</dbReference>
<dbReference type="AlphaFoldDB" id="A0A1F4VCK1"/>
<organism evidence="2 3">
    <name type="scientific">candidate division WWE3 bacterium RIFCSPHIGHO2_01_FULL_48_15</name>
    <dbReference type="NCBI Taxonomy" id="1802619"/>
    <lineage>
        <taxon>Bacteria</taxon>
        <taxon>Katanobacteria</taxon>
    </lineage>
</organism>
<evidence type="ECO:0000256" key="1">
    <source>
        <dbReference type="SAM" id="Phobius"/>
    </source>
</evidence>
<sequence>MDTERQNAVSALTAAYSKEPTVELPEGPKIKVSEAVATIALVYEKVRQVMEYNEPHLLRRAATERILSRRLRADSNTLLVAEGLIKELIRGRYLPNDYYPESLIPAVGGIIEKYRLILRARESLPTNDDFAWITRIASAEIEEFFAPPERDDALSSLMLANIQKAILLSDPALSESQAAIQLKIAIYENLLKLDQALLEFNLFELFYPDWKTAGKEHVSEVAANLPQIQQAITSTLNYQLSGSLSARVSRYTTPFVLLRDALLKEGAAIFREKLVFAQAVAHSYARRLAKEKERLATAATRALIYVFLTKAVLSFAFEIPAEQFIYGGIREIPFLINFIFPPLLIFLLTLSIKLPGRENEERVVSAAREAVYGDGKVFSEQNRVEIKKRGPGLAITLFTIYLAAFILIFGGVSYGLTKLGFTPFGIGLFFFYTSIVTYFGLKVRESSRELVMVGGKETLANLVFDFVALPFLKVGSIVSAGLARFNVLGLIATLLVEAPLQTVIEVLEEWVSFAREKKEELY</sequence>
<keyword evidence="1" id="KW-1133">Transmembrane helix</keyword>
<feature type="transmembrane region" description="Helical" evidence="1">
    <location>
        <begin position="295"/>
        <end position="317"/>
    </location>
</feature>
<feature type="transmembrane region" description="Helical" evidence="1">
    <location>
        <begin position="421"/>
        <end position="441"/>
    </location>
</feature>
<name>A0A1F4VCK1_UNCKA</name>
<feature type="transmembrane region" description="Helical" evidence="1">
    <location>
        <begin position="332"/>
        <end position="352"/>
    </location>
</feature>
<accession>A0A1F4VCK1</accession>
<keyword evidence="1" id="KW-0472">Membrane</keyword>
<dbReference type="STRING" id="1802619.A2797_00570"/>
<reference evidence="2 3" key="1">
    <citation type="journal article" date="2016" name="Nat. Commun.">
        <title>Thousands of microbial genomes shed light on interconnected biogeochemical processes in an aquifer system.</title>
        <authorList>
            <person name="Anantharaman K."/>
            <person name="Brown C.T."/>
            <person name="Hug L.A."/>
            <person name="Sharon I."/>
            <person name="Castelle C.J."/>
            <person name="Probst A.J."/>
            <person name="Thomas B.C."/>
            <person name="Singh A."/>
            <person name="Wilkins M.J."/>
            <person name="Karaoz U."/>
            <person name="Brodie E.L."/>
            <person name="Williams K.H."/>
            <person name="Hubbard S.S."/>
            <person name="Banfield J.F."/>
        </authorList>
    </citation>
    <scope>NUCLEOTIDE SEQUENCE [LARGE SCALE GENOMIC DNA]</scope>
</reference>
<dbReference type="EMBL" id="MEVC01000015">
    <property type="protein sequence ID" value="OGC54748.1"/>
    <property type="molecule type" value="Genomic_DNA"/>
</dbReference>